<proteinExistence type="predicted"/>
<evidence type="ECO:0000313" key="2">
    <source>
        <dbReference type="EMBL" id="CAG6397202.1"/>
    </source>
</evidence>
<accession>A0A9W4E162</accession>
<keyword evidence="3" id="KW-1185">Reference proteome</keyword>
<comment type="caution">
    <text evidence="2">The sequence shown here is derived from an EMBL/GenBank/DDBJ whole genome shotgun (WGS) entry which is preliminary data.</text>
</comment>
<reference evidence="2" key="1">
    <citation type="submission" date="2021-05" db="EMBL/GenBank/DDBJ databases">
        <authorList>
            <person name="Arsene-Ploetze F."/>
        </authorList>
    </citation>
    <scope>NUCLEOTIDE SEQUENCE</scope>
    <source>
        <strain evidence="2">DSM 42138</strain>
    </source>
</reference>
<gene>
    <name evidence="2" type="ORF">SCOCK_50251</name>
</gene>
<organism evidence="2 3">
    <name type="scientific">Actinacidiphila cocklensis</name>
    <dbReference type="NCBI Taxonomy" id="887465"/>
    <lineage>
        <taxon>Bacteria</taxon>
        <taxon>Bacillati</taxon>
        <taxon>Actinomycetota</taxon>
        <taxon>Actinomycetes</taxon>
        <taxon>Kitasatosporales</taxon>
        <taxon>Streptomycetaceae</taxon>
        <taxon>Actinacidiphila</taxon>
    </lineage>
</organism>
<evidence type="ECO:0000313" key="3">
    <source>
        <dbReference type="Proteomes" id="UP001152519"/>
    </source>
</evidence>
<sequence length="92" mass="9902">MRPQRLRGRCNGPARIPLPTLDPLSEQNYPPVHWPSPDSAPRGTVHGRHGSSALPEHMETSAGNSVVEPASGLLTRVVLHPSSETEGTTRHA</sequence>
<feature type="region of interest" description="Disordered" evidence="1">
    <location>
        <begin position="1"/>
        <end position="65"/>
    </location>
</feature>
<dbReference type="Proteomes" id="UP001152519">
    <property type="component" value="Unassembled WGS sequence"/>
</dbReference>
<evidence type="ECO:0000256" key="1">
    <source>
        <dbReference type="SAM" id="MobiDB-lite"/>
    </source>
</evidence>
<protein>
    <submittedName>
        <fullName evidence="2">Uncharacterized protein</fullName>
    </submittedName>
</protein>
<name>A0A9W4E162_9ACTN</name>
<dbReference type="AlphaFoldDB" id="A0A9W4E162"/>
<dbReference type="EMBL" id="CAJSLV010000081">
    <property type="protein sequence ID" value="CAG6397202.1"/>
    <property type="molecule type" value="Genomic_DNA"/>
</dbReference>